<dbReference type="PANTHER" id="PTHR10543">
    <property type="entry name" value="BETA-CAROTENE DIOXYGENASE"/>
    <property type="match status" value="1"/>
</dbReference>
<evidence type="ECO:0000256" key="17">
    <source>
        <dbReference type="ARBA" id="ARBA00048043"/>
    </source>
</evidence>
<dbReference type="AlphaFoldDB" id="A0A8C9F350"/>
<name>A0A8C9F350_PAVCR</name>
<evidence type="ECO:0000256" key="20">
    <source>
        <dbReference type="ARBA" id="ARBA00049156"/>
    </source>
</evidence>
<comment type="cofactor">
    <cofactor evidence="23">
        <name>Fe(2+)</name>
        <dbReference type="ChEBI" id="CHEBI:29033"/>
    </cofactor>
    <text evidence="23">Binds 1 Fe(2+) ion per subunit.</text>
</comment>
<evidence type="ECO:0000313" key="25">
    <source>
        <dbReference type="Ensembl" id="ENSPSTP00000008591.1"/>
    </source>
</evidence>
<dbReference type="GO" id="GO:0042574">
    <property type="term" value="P:retinal metabolic process"/>
    <property type="evidence" value="ECO:0007669"/>
    <property type="project" value="TreeGrafter"/>
</dbReference>
<comment type="catalytic activity">
    <reaction evidence="18">
        <text>all-trans-zeaxanthin + 2 O2 = 4,9-dimethyldodeca-2,4,6,8,10-pentaenedial + 2 (3R)-hydroxy-beta-ionone</text>
        <dbReference type="Rhea" id="RHEA:26393"/>
        <dbReference type="ChEBI" id="CHEBI:15379"/>
        <dbReference type="ChEBI" id="CHEBI:27547"/>
        <dbReference type="ChEBI" id="CHEBI:53171"/>
        <dbReference type="ChEBI" id="CHEBI:53173"/>
    </reaction>
    <physiologicalReaction direction="left-to-right" evidence="18">
        <dbReference type="Rhea" id="RHEA:26394"/>
    </physiologicalReaction>
</comment>
<dbReference type="GO" id="GO:0016121">
    <property type="term" value="P:carotene catabolic process"/>
    <property type="evidence" value="ECO:0007669"/>
    <property type="project" value="TreeGrafter"/>
</dbReference>
<evidence type="ECO:0000256" key="24">
    <source>
        <dbReference type="RuleBase" id="RU003799"/>
    </source>
</evidence>
<protein>
    <recommendedName>
        <fullName evidence="12">Carotenoid-cleaving dioxygenase, mitochondrial</fullName>
        <ecNumber evidence="11">1.13.11.71</ecNumber>
    </recommendedName>
</protein>
<evidence type="ECO:0000256" key="14">
    <source>
        <dbReference type="ARBA" id="ARBA00047577"/>
    </source>
</evidence>
<comment type="catalytic activity">
    <reaction evidence="19">
        <text>lutein + O2 = (3R,6R)-3-hydroxy-10'-apo-alpha-carotenal + (3R)-hydroxy-beta-ionone</text>
        <dbReference type="Rhea" id="RHEA:68432"/>
        <dbReference type="ChEBI" id="CHEBI:15379"/>
        <dbReference type="ChEBI" id="CHEBI:28838"/>
        <dbReference type="ChEBI" id="CHEBI:53173"/>
        <dbReference type="ChEBI" id="CHEBI:177903"/>
    </reaction>
    <physiologicalReaction direction="left-to-right" evidence="19">
        <dbReference type="Rhea" id="RHEA:68433"/>
    </physiologicalReaction>
</comment>
<evidence type="ECO:0000256" key="9">
    <source>
        <dbReference type="ARBA" id="ARBA00035797"/>
    </source>
</evidence>
<keyword evidence="8" id="KW-0496">Mitochondrion</keyword>
<comment type="catalytic activity">
    <reaction evidence="10">
        <text>(3R,6R)-3-hydroxy-10'-apo-alpha-carotenal + O2 = (3R,6R)-hydroxy-alpha-ionone + 4,9-dimethyldodeca-2,4,6,8,10-pentaenedial</text>
        <dbReference type="Rhea" id="RHEA:68436"/>
        <dbReference type="ChEBI" id="CHEBI:15379"/>
        <dbReference type="ChEBI" id="CHEBI:53171"/>
        <dbReference type="ChEBI" id="CHEBI:177903"/>
        <dbReference type="ChEBI" id="CHEBI:177904"/>
    </reaction>
    <physiologicalReaction direction="left-to-right" evidence="10">
        <dbReference type="Rhea" id="RHEA:68437"/>
    </physiologicalReaction>
</comment>
<evidence type="ECO:0000256" key="22">
    <source>
        <dbReference type="ARBA" id="ARBA00049207"/>
    </source>
</evidence>
<comment type="similarity">
    <text evidence="2 24">Belongs to the carotenoid oxygenase family.</text>
</comment>
<evidence type="ECO:0000256" key="15">
    <source>
        <dbReference type="ARBA" id="ARBA00047747"/>
    </source>
</evidence>
<evidence type="ECO:0000256" key="11">
    <source>
        <dbReference type="ARBA" id="ARBA00038847"/>
    </source>
</evidence>
<organism evidence="25 26">
    <name type="scientific">Pavo cristatus</name>
    <name type="common">Indian peafowl</name>
    <name type="synonym">Blue peafowl</name>
    <dbReference type="NCBI Taxonomy" id="9049"/>
    <lineage>
        <taxon>Eukaryota</taxon>
        <taxon>Metazoa</taxon>
        <taxon>Chordata</taxon>
        <taxon>Craniata</taxon>
        <taxon>Vertebrata</taxon>
        <taxon>Euteleostomi</taxon>
        <taxon>Archelosauria</taxon>
        <taxon>Archosauria</taxon>
        <taxon>Dinosauria</taxon>
        <taxon>Saurischia</taxon>
        <taxon>Theropoda</taxon>
        <taxon>Coelurosauria</taxon>
        <taxon>Aves</taxon>
        <taxon>Neognathae</taxon>
        <taxon>Galloanserae</taxon>
        <taxon>Galliformes</taxon>
        <taxon>Phasianidae</taxon>
        <taxon>Phasianinae</taxon>
        <taxon>Pavo</taxon>
    </lineage>
</organism>
<dbReference type="GO" id="GO:0046872">
    <property type="term" value="F:metal ion binding"/>
    <property type="evidence" value="ECO:0007669"/>
    <property type="project" value="UniProtKB-KW"/>
</dbReference>
<dbReference type="GO" id="GO:0003834">
    <property type="term" value="F:beta-carotene 15,15'-dioxygenase activity"/>
    <property type="evidence" value="ECO:0007669"/>
    <property type="project" value="TreeGrafter"/>
</dbReference>
<comment type="catalytic activity">
    <reaction evidence="22">
        <text>13-cis-lycopene + O2 = 13-cis-10'-apo-lycopenal + (3E,5E)-6,10-dimethylundeca-3,5,9-trien-2-one</text>
        <dbReference type="Rhea" id="RHEA:68448"/>
        <dbReference type="ChEBI" id="CHEBI:15379"/>
        <dbReference type="ChEBI" id="CHEBI:67207"/>
        <dbReference type="ChEBI" id="CHEBI:177907"/>
        <dbReference type="ChEBI" id="CHEBI:177908"/>
    </reaction>
    <physiologicalReaction direction="left-to-right" evidence="22">
        <dbReference type="Rhea" id="RHEA:68449"/>
    </physiologicalReaction>
</comment>
<evidence type="ECO:0000256" key="12">
    <source>
        <dbReference type="ARBA" id="ARBA00040536"/>
    </source>
</evidence>
<evidence type="ECO:0000256" key="7">
    <source>
        <dbReference type="ARBA" id="ARBA00023098"/>
    </source>
</evidence>
<feature type="binding site" evidence="23">
    <location>
        <position position="261"/>
    </location>
    <ligand>
        <name>Fe cation</name>
        <dbReference type="ChEBI" id="CHEBI:24875"/>
        <note>catalytic</note>
    </ligand>
</feature>
<reference evidence="25" key="1">
    <citation type="submission" date="2025-08" db="UniProtKB">
        <authorList>
            <consortium name="Ensembl"/>
        </authorList>
    </citation>
    <scope>IDENTIFICATION</scope>
</reference>
<dbReference type="GO" id="GO:0010436">
    <property type="term" value="F:carotenoid dioxygenase activity"/>
    <property type="evidence" value="ECO:0007669"/>
    <property type="project" value="TreeGrafter"/>
</dbReference>
<keyword evidence="5" id="KW-0560">Oxidoreductase</keyword>
<feature type="binding site" evidence="23">
    <location>
        <position position="332"/>
    </location>
    <ligand>
        <name>Fe cation</name>
        <dbReference type="ChEBI" id="CHEBI:24875"/>
        <note>catalytic</note>
    </ligand>
</feature>
<comment type="subcellular location">
    <subcellularLocation>
        <location evidence="1">Mitochondrion</location>
    </subcellularLocation>
</comment>
<reference evidence="25" key="2">
    <citation type="submission" date="2025-09" db="UniProtKB">
        <authorList>
            <consortium name="Ensembl"/>
        </authorList>
    </citation>
    <scope>IDENTIFICATION</scope>
</reference>
<evidence type="ECO:0000256" key="8">
    <source>
        <dbReference type="ARBA" id="ARBA00023128"/>
    </source>
</evidence>
<evidence type="ECO:0000256" key="23">
    <source>
        <dbReference type="PIRSR" id="PIRSR604294-1"/>
    </source>
</evidence>
<keyword evidence="6 23" id="KW-0408">Iron</keyword>
<dbReference type="GO" id="GO:0005739">
    <property type="term" value="C:mitochondrion"/>
    <property type="evidence" value="ECO:0007669"/>
    <property type="project" value="UniProtKB-SubCell"/>
</dbReference>
<comment type="catalytic activity">
    <reaction evidence="9">
        <text>all-trans-zeaxanthin + O2 = (3R)-3-hydroxy-10'-apo-beta-carotenal + (3R)-hydroxy-beta-ionone</text>
        <dbReference type="Rhea" id="RHEA:68104"/>
        <dbReference type="ChEBI" id="CHEBI:15379"/>
        <dbReference type="ChEBI" id="CHEBI:27547"/>
        <dbReference type="ChEBI" id="CHEBI:53173"/>
        <dbReference type="ChEBI" id="CHEBI:177902"/>
    </reaction>
    <physiologicalReaction direction="left-to-right" evidence="9">
        <dbReference type="Rhea" id="RHEA:68105"/>
    </physiologicalReaction>
</comment>
<accession>A0A8C9F350</accession>
<evidence type="ECO:0000256" key="13">
    <source>
        <dbReference type="ARBA" id="ARBA00045336"/>
    </source>
</evidence>
<evidence type="ECO:0000256" key="4">
    <source>
        <dbReference type="ARBA" id="ARBA00022964"/>
    </source>
</evidence>
<comment type="function">
    <text evidence="13">Broad specificity mitochondrial dioxygenase that mediates the asymmetric oxidative cleavage of carotenoids. Cleaves carotenes (pure hydrocarbon carotenoids) such as all-trans-beta-carotene and lycopene as well as xanthophylls (oxygenated carotenoids) such as zeaxanthin, lutein and beta-cryptoxanthin at both the 9,10 and the 9',10' carbon-carbon double bond. Through its function in carotenoids metabolism regulates oxidative stress and the production of important signaling molecules.</text>
</comment>
<evidence type="ECO:0000256" key="19">
    <source>
        <dbReference type="ARBA" id="ARBA00048862"/>
    </source>
</evidence>
<evidence type="ECO:0000313" key="26">
    <source>
        <dbReference type="Proteomes" id="UP000694428"/>
    </source>
</evidence>
<comment type="catalytic activity">
    <reaction evidence="20">
        <text>all-trans-beta-carotene + O2 = beta-ionone + all-trans-10'-apo-beta-carotenal</text>
        <dbReference type="Rhea" id="RHEA:26389"/>
        <dbReference type="ChEBI" id="CHEBI:15379"/>
        <dbReference type="ChEBI" id="CHEBI:17579"/>
        <dbReference type="ChEBI" id="CHEBI:32325"/>
        <dbReference type="ChEBI" id="CHEBI:53153"/>
        <dbReference type="EC" id="1.13.11.71"/>
    </reaction>
    <physiologicalReaction direction="left-to-right" evidence="20">
        <dbReference type="Rhea" id="RHEA:26390"/>
    </physiologicalReaction>
</comment>
<keyword evidence="7" id="KW-0443">Lipid metabolism</keyword>
<comment type="catalytic activity">
    <reaction evidence="14">
        <text>(3R)-3-hydroxy-10'-apo-beta-carotenal + O2 = 4,9-dimethyldodeca-2,4,6,8,10-pentaenedial + (3R)-hydroxy-beta-ionone</text>
        <dbReference type="Rhea" id="RHEA:68424"/>
        <dbReference type="ChEBI" id="CHEBI:15379"/>
        <dbReference type="ChEBI" id="CHEBI:53171"/>
        <dbReference type="ChEBI" id="CHEBI:53173"/>
        <dbReference type="ChEBI" id="CHEBI:177902"/>
    </reaction>
    <physiologicalReaction direction="left-to-right" evidence="14">
        <dbReference type="Rhea" id="RHEA:68425"/>
    </physiologicalReaction>
</comment>
<evidence type="ECO:0000256" key="16">
    <source>
        <dbReference type="ARBA" id="ARBA00047865"/>
    </source>
</evidence>
<comment type="catalytic activity">
    <reaction evidence="21">
        <text>beta-cryptoxanthin + O2 = all-trans-10'-apo-beta-carotenal + (3R)-hydroxy-beta-ionone</text>
        <dbReference type="Rhea" id="RHEA:68440"/>
        <dbReference type="ChEBI" id="CHEBI:10362"/>
        <dbReference type="ChEBI" id="CHEBI:15379"/>
        <dbReference type="ChEBI" id="CHEBI:53153"/>
        <dbReference type="ChEBI" id="CHEBI:53173"/>
    </reaction>
    <physiologicalReaction direction="left-to-right" evidence="21">
        <dbReference type="Rhea" id="RHEA:68441"/>
    </physiologicalReaction>
</comment>
<comment type="catalytic activity">
    <reaction evidence="15">
        <text>5-cis-lycopene + O2 = 5-cis-10'-apo-lycopenal + (3E,5E)-6,10-dimethylundeca-3,5,9-trien-2-one</text>
        <dbReference type="Rhea" id="RHEA:68444"/>
        <dbReference type="ChEBI" id="CHEBI:15379"/>
        <dbReference type="ChEBI" id="CHEBI:67207"/>
        <dbReference type="ChEBI" id="CHEBI:177905"/>
        <dbReference type="ChEBI" id="CHEBI:177906"/>
    </reaction>
    <physiologicalReaction direction="left-to-right" evidence="15">
        <dbReference type="Rhea" id="RHEA:68445"/>
    </physiologicalReaction>
</comment>
<proteinExistence type="inferred from homology"/>
<evidence type="ECO:0000256" key="6">
    <source>
        <dbReference type="ARBA" id="ARBA00023004"/>
    </source>
</evidence>
<evidence type="ECO:0000256" key="10">
    <source>
        <dbReference type="ARBA" id="ARBA00036274"/>
    </source>
</evidence>
<evidence type="ECO:0000256" key="1">
    <source>
        <dbReference type="ARBA" id="ARBA00004173"/>
    </source>
</evidence>
<evidence type="ECO:0000256" key="2">
    <source>
        <dbReference type="ARBA" id="ARBA00006787"/>
    </source>
</evidence>
<evidence type="ECO:0000256" key="21">
    <source>
        <dbReference type="ARBA" id="ARBA00049190"/>
    </source>
</evidence>
<dbReference type="Ensembl" id="ENSPSTT00000009017.1">
    <property type="protein sequence ID" value="ENSPSTP00000008591.1"/>
    <property type="gene ID" value="ENSPSTG00000006067.1"/>
</dbReference>
<comment type="catalytic activity">
    <reaction evidence="16">
        <text>lutein + O2 = (3R,6R)-hydroxy-alpha-ionone + (3R)-3-hydroxy-10'-apo-beta-carotenal</text>
        <dbReference type="Rhea" id="RHEA:68428"/>
        <dbReference type="ChEBI" id="CHEBI:15379"/>
        <dbReference type="ChEBI" id="CHEBI:28838"/>
        <dbReference type="ChEBI" id="CHEBI:177902"/>
        <dbReference type="ChEBI" id="CHEBI:177904"/>
    </reaction>
    <physiologicalReaction direction="left-to-right" evidence="16">
        <dbReference type="Rhea" id="RHEA:68429"/>
    </physiologicalReaction>
</comment>
<comment type="catalytic activity">
    <reaction evidence="17">
        <text>all-trans-10'-apo-beta-carotenal + O2 = beta-ionone + 4,9-dimethyldodeca-2,4,6,8,10-pentaenedial</text>
        <dbReference type="Rhea" id="RHEA:68452"/>
        <dbReference type="ChEBI" id="CHEBI:15379"/>
        <dbReference type="ChEBI" id="CHEBI:32325"/>
        <dbReference type="ChEBI" id="CHEBI:53153"/>
        <dbReference type="ChEBI" id="CHEBI:53171"/>
    </reaction>
    <physiologicalReaction direction="left-to-right" evidence="17">
        <dbReference type="Rhea" id="RHEA:68453"/>
    </physiologicalReaction>
</comment>
<evidence type="ECO:0000256" key="18">
    <source>
        <dbReference type="ARBA" id="ARBA00048381"/>
    </source>
</evidence>
<dbReference type="InterPro" id="IPR004294">
    <property type="entry name" value="Carotenoid_Oase"/>
</dbReference>
<keyword evidence="4" id="KW-0223">Dioxygenase</keyword>
<dbReference type="Proteomes" id="UP000694428">
    <property type="component" value="Unplaced"/>
</dbReference>
<dbReference type="GO" id="GO:0102076">
    <property type="term" value="F:beta,beta-carotene-9',10'-cleaving oxygenase activity"/>
    <property type="evidence" value="ECO:0007669"/>
    <property type="project" value="UniProtKB-EC"/>
</dbReference>
<dbReference type="PANTHER" id="PTHR10543:SF122">
    <property type="entry name" value="CAROTENOID-CLEAVING DIOXYGENASE, MITOCHONDRIAL"/>
    <property type="match status" value="1"/>
</dbReference>
<dbReference type="Pfam" id="PF03055">
    <property type="entry name" value="RPE65"/>
    <property type="match status" value="2"/>
</dbReference>
<sequence length="482" mass="55234">MPSSEQSMFSKIALSAVSILLANLRHLLSSLMQFVPGKTNLPSKSHERQFTRPTLQCISPLLQTVEETPEPIPAKIKGHIPEWINGNLLRNGPGKFEFGEEKYNHWFDGMALLHQFQLRNGMVTYQSKFLQSNSYLINNQHNRIVVSEFGTLAMPDPCKSVFARFMSRFDPPSKRVSKKYKICSWKMHIHFSVLVPLWLTWSQFVANSQQNGAEPTFFFSGTTYNIIEVPPQKSNCNETLEGAKVLCSIAPTDNMKPSYYHSFGMSENYIIFIEQPIKLNLLRIITSKFRGKPISEGINWEPQYNTRFHVVDKRTGKVLPGQWYTKPFVTFHQINAFEDHGCVVLDLCCQDDGKTLAVYKLQNMRKSGADLDQIFGSVARTFPRRFVLPLNVNSDTPVGKNLNPLSYTLAKAVKDSDGKVWCTHENLHPDGFENFGGLEFPQINYSQYSGRRYRYFYGCGFRHFIGDSLMKVDVETKNFKVR</sequence>
<dbReference type="EC" id="1.13.11.71" evidence="11"/>
<evidence type="ECO:0000256" key="3">
    <source>
        <dbReference type="ARBA" id="ARBA00022723"/>
    </source>
</evidence>
<keyword evidence="3 23" id="KW-0479">Metal-binding</keyword>
<evidence type="ECO:0000256" key="5">
    <source>
        <dbReference type="ARBA" id="ARBA00023002"/>
    </source>
</evidence>
<keyword evidence="26" id="KW-1185">Reference proteome</keyword>